<keyword evidence="3" id="KW-1185">Reference proteome</keyword>
<sequence>MEFSRRRLSQKGTEGTTVIPSPRGGPRDHGRGYPPSVPSPAVAGFRDKWEKKSGRGKWSPNTGDGEKREKKSGRWPSPGPSPDDKTGCHMAIQDLACMYILRRWSKTIRRSHSKVQIRYEKSTSKVEVCRYDNMCNEFFELAELARDSEERYEKVMANVQGLKREFKEVEVVCESNKYAGTSIENGAVSYGNDHAISNVLYHMEMIMQFQT</sequence>
<evidence type="ECO:0000256" key="1">
    <source>
        <dbReference type="SAM" id="MobiDB-lite"/>
    </source>
</evidence>
<dbReference type="OrthoDB" id="1914915at2759"/>
<dbReference type="Proteomes" id="UP000585474">
    <property type="component" value="Unassembled WGS sequence"/>
</dbReference>
<accession>A0A7J0DCM0</accession>
<evidence type="ECO:0000313" key="3">
    <source>
        <dbReference type="Proteomes" id="UP000585474"/>
    </source>
</evidence>
<protein>
    <submittedName>
        <fullName evidence="2">Uncharacterized protein</fullName>
    </submittedName>
</protein>
<dbReference type="AlphaFoldDB" id="A0A7J0DCM0"/>
<reference evidence="3" key="1">
    <citation type="submission" date="2019-07" db="EMBL/GenBank/DDBJ databases">
        <title>De Novo Assembly of kiwifruit Actinidia rufa.</title>
        <authorList>
            <person name="Sugita-Konishi S."/>
            <person name="Sato K."/>
            <person name="Mori E."/>
            <person name="Abe Y."/>
            <person name="Kisaki G."/>
            <person name="Hamano K."/>
            <person name="Suezawa K."/>
            <person name="Otani M."/>
            <person name="Fukuda T."/>
            <person name="Manabe T."/>
            <person name="Gomi K."/>
            <person name="Tabuchi M."/>
            <person name="Akimitsu K."/>
            <person name="Kataoka I."/>
        </authorList>
    </citation>
    <scope>NUCLEOTIDE SEQUENCE [LARGE SCALE GENOMIC DNA]</scope>
    <source>
        <strain evidence="3">cv. Fuchu</strain>
    </source>
</reference>
<comment type="caution">
    <text evidence="2">The sequence shown here is derived from an EMBL/GenBank/DDBJ whole genome shotgun (WGS) entry which is preliminary data.</text>
</comment>
<dbReference type="EMBL" id="BJWL01000161">
    <property type="protein sequence ID" value="GFS32429.1"/>
    <property type="molecule type" value="Genomic_DNA"/>
</dbReference>
<proteinExistence type="predicted"/>
<feature type="compositionally biased region" description="Polar residues" evidence="1">
    <location>
        <begin position="10"/>
        <end position="19"/>
    </location>
</feature>
<evidence type="ECO:0000313" key="2">
    <source>
        <dbReference type="EMBL" id="GFS32429.1"/>
    </source>
</evidence>
<feature type="region of interest" description="Disordered" evidence="1">
    <location>
        <begin position="1"/>
        <end position="87"/>
    </location>
</feature>
<gene>
    <name evidence="2" type="ORF">Acr_00g0022740</name>
</gene>
<organism evidence="2 3">
    <name type="scientific">Actinidia rufa</name>
    <dbReference type="NCBI Taxonomy" id="165716"/>
    <lineage>
        <taxon>Eukaryota</taxon>
        <taxon>Viridiplantae</taxon>
        <taxon>Streptophyta</taxon>
        <taxon>Embryophyta</taxon>
        <taxon>Tracheophyta</taxon>
        <taxon>Spermatophyta</taxon>
        <taxon>Magnoliopsida</taxon>
        <taxon>eudicotyledons</taxon>
        <taxon>Gunneridae</taxon>
        <taxon>Pentapetalae</taxon>
        <taxon>asterids</taxon>
        <taxon>Ericales</taxon>
        <taxon>Actinidiaceae</taxon>
        <taxon>Actinidia</taxon>
    </lineage>
</organism>
<name>A0A7J0DCM0_9ERIC</name>